<evidence type="ECO:0000313" key="4">
    <source>
        <dbReference type="EMBL" id="GAA2177544.1"/>
    </source>
</evidence>
<name>A0ABN3AZY5_9MICC</name>
<dbReference type="SUPFAM" id="SSF51679">
    <property type="entry name" value="Bacterial luciferase-like"/>
    <property type="match status" value="1"/>
</dbReference>
<keyword evidence="5" id="KW-1185">Reference proteome</keyword>
<organism evidence="4 5">
    <name type="scientific">Arthrobacter parietis</name>
    <dbReference type="NCBI Taxonomy" id="271434"/>
    <lineage>
        <taxon>Bacteria</taxon>
        <taxon>Bacillati</taxon>
        <taxon>Actinomycetota</taxon>
        <taxon>Actinomycetes</taxon>
        <taxon>Micrococcales</taxon>
        <taxon>Micrococcaceae</taxon>
        <taxon>Arthrobacter</taxon>
    </lineage>
</organism>
<evidence type="ECO:0000256" key="1">
    <source>
        <dbReference type="ARBA" id="ARBA00023002"/>
    </source>
</evidence>
<evidence type="ECO:0000313" key="5">
    <source>
        <dbReference type="Proteomes" id="UP001500974"/>
    </source>
</evidence>
<dbReference type="InterPro" id="IPR050766">
    <property type="entry name" value="Bact_Lucif_Oxidored"/>
</dbReference>
<dbReference type="RefSeq" id="WP_346028707.1">
    <property type="nucleotide sequence ID" value="NZ_BAAAON010000003.1"/>
</dbReference>
<dbReference type="Proteomes" id="UP001500974">
    <property type="component" value="Unassembled WGS sequence"/>
</dbReference>
<dbReference type="PANTHER" id="PTHR30137">
    <property type="entry name" value="LUCIFERASE-LIKE MONOOXYGENASE"/>
    <property type="match status" value="1"/>
</dbReference>
<sequence length="357" mass="38805">MELGIFSFGDIHPNPVTGERVSPEQRMADLLERARLADEVGLHYFGIGEHHRPDYAVSSVVPVLAAAAAQTRQIHVGSAVTVLSTEDPVRVFQQFATLDLLSGGRAELTAGRGSFIESYPLFGAALEDYDALYEEKIELLLRLNAEERLTWSGRFRPPLQDALILPRPVREQLDIWIATGGTPSSSVRAARLGTSVIYALLGGAVDNFAQHAALYREQFNARGTAVPRVGVSGVGLILRDGAREAFRPHWLDSMTRISAERGFPKPSGVTYNMQAARTGALYVGTPEEVAEKIVLTHAAMGHDRHILQLDFSSVPQAQVLESIELLGTQVLPLVNEALGVHQLEDAVSRTESVRGGS</sequence>
<dbReference type="Pfam" id="PF00296">
    <property type="entry name" value="Bac_luciferase"/>
    <property type="match status" value="1"/>
</dbReference>
<dbReference type="CDD" id="cd01097">
    <property type="entry name" value="Tetrahydromethanopterin_reductase"/>
    <property type="match status" value="1"/>
</dbReference>
<evidence type="ECO:0000259" key="3">
    <source>
        <dbReference type="Pfam" id="PF00296"/>
    </source>
</evidence>
<feature type="domain" description="Luciferase-like" evidence="3">
    <location>
        <begin position="1"/>
        <end position="299"/>
    </location>
</feature>
<keyword evidence="2" id="KW-0503">Monooxygenase</keyword>
<dbReference type="EMBL" id="BAAAON010000003">
    <property type="protein sequence ID" value="GAA2177544.1"/>
    <property type="molecule type" value="Genomic_DNA"/>
</dbReference>
<proteinExistence type="predicted"/>
<keyword evidence="1" id="KW-0560">Oxidoreductase</keyword>
<evidence type="ECO:0000256" key="2">
    <source>
        <dbReference type="ARBA" id="ARBA00023033"/>
    </source>
</evidence>
<accession>A0ABN3AZY5</accession>
<comment type="caution">
    <text evidence="4">The sequence shown here is derived from an EMBL/GenBank/DDBJ whole genome shotgun (WGS) entry which is preliminary data.</text>
</comment>
<reference evidence="4 5" key="1">
    <citation type="journal article" date="2019" name="Int. J. Syst. Evol. Microbiol.">
        <title>The Global Catalogue of Microorganisms (GCM) 10K type strain sequencing project: providing services to taxonomists for standard genome sequencing and annotation.</title>
        <authorList>
            <consortium name="The Broad Institute Genomics Platform"/>
            <consortium name="The Broad Institute Genome Sequencing Center for Infectious Disease"/>
            <person name="Wu L."/>
            <person name="Ma J."/>
        </authorList>
    </citation>
    <scope>NUCLEOTIDE SEQUENCE [LARGE SCALE GENOMIC DNA]</scope>
    <source>
        <strain evidence="4 5">JCM 14917</strain>
    </source>
</reference>
<dbReference type="PANTHER" id="PTHR30137:SF8">
    <property type="entry name" value="BLR5498 PROTEIN"/>
    <property type="match status" value="1"/>
</dbReference>
<dbReference type="Gene3D" id="3.20.20.30">
    <property type="entry name" value="Luciferase-like domain"/>
    <property type="match status" value="1"/>
</dbReference>
<dbReference type="InterPro" id="IPR011251">
    <property type="entry name" value="Luciferase-like_dom"/>
</dbReference>
<protein>
    <submittedName>
        <fullName evidence="4">LLM class flavin-dependent oxidoreductase</fullName>
    </submittedName>
</protein>
<gene>
    <name evidence="4" type="ORF">GCM10009784_28650</name>
</gene>
<dbReference type="InterPro" id="IPR036661">
    <property type="entry name" value="Luciferase-like_sf"/>
</dbReference>